<feature type="compositionally biased region" description="Basic residues" evidence="1">
    <location>
        <begin position="2606"/>
        <end position="2621"/>
    </location>
</feature>
<dbReference type="InterPro" id="IPR052575">
    <property type="entry name" value="SSU_processome_comp_20"/>
</dbReference>
<reference evidence="4" key="1">
    <citation type="journal article" date="2021" name="Nat. Commun.">
        <title>Genetic determinants of endophytism in the Arabidopsis root mycobiome.</title>
        <authorList>
            <person name="Mesny F."/>
            <person name="Miyauchi S."/>
            <person name="Thiergart T."/>
            <person name="Pickel B."/>
            <person name="Atanasova L."/>
            <person name="Karlsson M."/>
            <person name="Huettel B."/>
            <person name="Barry K.W."/>
            <person name="Haridas S."/>
            <person name="Chen C."/>
            <person name="Bauer D."/>
            <person name="Andreopoulos W."/>
            <person name="Pangilinan J."/>
            <person name="LaButti K."/>
            <person name="Riley R."/>
            <person name="Lipzen A."/>
            <person name="Clum A."/>
            <person name="Drula E."/>
            <person name="Henrissat B."/>
            <person name="Kohler A."/>
            <person name="Grigoriev I.V."/>
            <person name="Martin F.M."/>
            <person name="Hacquard S."/>
        </authorList>
    </citation>
    <scope>NUCLEOTIDE SEQUENCE</scope>
    <source>
        <strain evidence="4">MPI-CAGE-AT-0016</strain>
    </source>
</reference>
<feature type="compositionally biased region" description="Basic and acidic residues" evidence="1">
    <location>
        <begin position="2593"/>
        <end position="2605"/>
    </location>
</feature>
<feature type="domain" description="U3 small nucleolar RNA-associated protein 20 N-terminal" evidence="2">
    <location>
        <begin position="905"/>
        <end position="1512"/>
    </location>
</feature>
<dbReference type="Pfam" id="PF20416">
    <property type="entry name" value="UTP20"/>
    <property type="match status" value="1"/>
</dbReference>
<accession>A0A8K0TMS2</accession>
<dbReference type="InterPro" id="IPR011430">
    <property type="entry name" value="UTP20_N"/>
</dbReference>
<dbReference type="InterPro" id="IPR016024">
    <property type="entry name" value="ARM-type_fold"/>
</dbReference>
<dbReference type="Gene3D" id="1.25.10.10">
    <property type="entry name" value="Leucine-rich Repeat Variant"/>
    <property type="match status" value="4"/>
</dbReference>
<feature type="region of interest" description="Disordered" evidence="1">
    <location>
        <begin position="641"/>
        <end position="663"/>
    </location>
</feature>
<evidence type="ECO:0000313" key="5">
    <source>
        <dbReference type="Proteomes" id="UP000813385"/>
    </source>
</evidence>
<feature type="region of interest" description="Disordered" evidence="1">
    <location>
        <begin position="2586"/>
        <end position="2636"/>
    </location>
</feature>
<keyword evidence="5" id="KW-1185">Reference proteome</keyword>
<dbReference type="Pfam" id="PF07539">
    <property type="entry name" value="UTP20_N"/>
    <property type="match status" value="1"/>
</dbReference>
<proteinExistence type="predicted"/>
<organism evidence="4 5">
    <name type="scientific">Plectosphaerella cucumerina</name>
    <dbReference type="NCBI Taxonomy" id="40658"/>
    <lineage>
        <taxon>Eukaryota</taxon>
        <taxon>Fungi</taxon>
        <taxon>Dikarya</taxon>
        <taxon>Ascomycota</taxon>
        <taxon>Pezizomycotina</taxon>
        <taxon>Sordariomycetes</taxon>
        <taxon>Hypocreomycetidae</taxon>
        <taxon>Glomerellales</taxon>
        <taxon>Plectosphaerellaceae</taxon>
        <taxon>Plectosphaerella</taxon>
    </lineage>
</organism>
<protein>
    <submittedName>
        <fullName evidence="4">Armadillo-type protein</fullName>
    </submittedName>
</protein>
<dbReference type="PANTHER" id="PTHR17695">
    <property type="entry name" value="SMALL SUBUNIT PROCESSOME COMPONENT 20 HOMOLOG"/>
    <property type="match status" value="1"/>
</dbReference>
<name>A0A8K0TMS2_9PEZI</name>
<dbReference type="EMBL" id="JAGPXD010000002">
    <property type="protein sequence ID" value="KAH7368358.1"/>
    <property type="molecule type" value="Genomic_DNA"/>
</dbReference>
<evidence type="ECO:0000259" key="2">
    <source>
        <dbReference type="Pfam" id="PF07539"/>
    </source>
</evidence>
<feature type="compositionally biased region" description="Basic residues" evidence="1">
    <location>
        <begin position="10"/>
        <end position="23"/>
    </location>
</feature>
<dbReference type="OrthoDB" id="360653at2759"/>
<evidence type="ECO:0000256" key="1">
    <source>
        <dbReference type="SAM" id="MobiDB-lite"/>
    </source>
</evidence>
<gene>
    <name evidence="4" type="ORF">B0T11DRAFT_337539</name>
</gene>
<evidence type="ECO:0000313" key="4">
    <source>
        <dbReference type="EMBL" id="KAH7368358.1"/>
    </source>
</evidence>
<feature type="region of interest" description="Disordered" evidence="1">
    <location>
        <begin position="1"/>
        <end position="23"/>
    </location>
</feature>
<comment type="caution">
    <text evidence="4">The sequence shown here is derived from an EMBL/GenBank/DDBJ whole genome shotgun (WGS) entry which is preliminary data.</text>
</comment>
<dbReference type="InterPro" id="IPR046523">
    <property type="entry name" value="UTP20_dom"/>
</dbReference>
<dbReference type="PANTHER" id="PTHR17695:SF11">
    <property type="entry name" value="SMALL SUBUNIT PROCESSOME COMPONENT 20 HOMOLOG"/>
    <property type="match status" value="1"/>
</dbReference>
<dbReference type="Proteomes" id="UP000813385">
    <property type="component" value="Unassembled WGS sequence"/>
</dbReference>
<sequence length="2636" mass="295562">MPATSSGRITKARKGKKLTPHQKNHRWESFTTKIGKLHSLDPLRKVRRHDLETEDLEASTSYFRNGLEKWNELNIATGFISFKRGALPISESLAQILHHEEKIMDLLAQHISMQQKESLEPLLDLLTALAHDLGARFEKHYARSLDLIVSIAGKHQDVEVIEWTFAALAFLFKYLSRLIVPNLQPTYDVLAPLFGKTRHPQYIARFAAEATSFLIKKAAAPTHRETALVSIVQHAREDLASMRGERQFQLYQDGIMTMFAESIKGSGETIHSTGPFIFRALLRAIPEQELELTVEPYWTNVICGVLTAVIHHSNPTSFTPVLETLIEEAQARLEEEVSGKPWRLTPLIRILSIAAGVRAGNRVTEWTAVARTFVAMVDATAKAAPEVSTLESSLVWRDIIVSSAIVWHHAPVDALIPRINDFTTALQRKSLMRWFIPFCAYFSELDAQRFRSLFQSYFQRFIVTHWSDGHNDDELCIFLPKMVKSRSLPAPGDKETLNLPRSWQDQIVAKFERLEVSPFPERGTYDKDPQTWRDRCLPKYSILLDLLNSTTVHPSATAKIADLLLRKLKLALRPTSTLASDEVHFSVSQGFHAYLRMSKVAGPVDPSLHPLLQAALPRFSRSVGFLQAYCDYVLATKASPGVERQESSSSDEDSTSGEDPVTKALVDNLSSPSHELRLATLRILQQLQSTPDEQSILPLMADIEDTPLSIETMRTVGMHLRKLGLSYASLTEGSWLRQAVPSFLFGMMTLKLTPLWNDATEALKQVAETKSGEEVVTTLALEWLTVPSMRGSGPGGPPPARNNIGLTNFDCTNIQRLQGQADEVQQVVEKALDMMLESFDKQQESVEIRPANARSQALKVLNALPALAEKRSRKLVPFFLSWAEDAPESDESSEDAEASLEGQTWSLFDRKALLSVFNQFVNPRSLYESQRVYSALLHLMENGDIEVQKSTLKALLGWKQEGVKPYQENLEYLLDEARFKNELTVLMQGEQTIQPEHRAELMPILLRLLYGRTISKKGAASGRHGLQATRLAVLRNLPQEDLGSFLDIAVGKLRDVRVVDENGLQESVVSRELLPPRKQVGFMNMMMPLINELGADVEPYVDTLLNAVLYCLIYACRKLREIADEAEADSDEEGKEATHESLMKVVRTAGLKCIIALFRNAPDFAWDRFASTIITEVVSPRIPNLPQENTQGVSGLLQLLSIWSQLPKAAMYLAMNKQIVPKVIECVSMEKSKDEVKVFCLTIIRNLIKLASASAIDSEFNELIKVELLDPSTDLLLRNVAAALKSEGISGILLEACLETVVEISPFVETSENVQEILQISTFLLNQPAKKVSPRAKGQILLILEQFVTLHEANGVDLSPSTKLFTGIFETVSGLFSYFKDRENRQTACRLLAILAQKDAALEQIAKICATLNSFIEDRLDEPDYDKRLTGFNEISGKQAPLDNRQWLPLLHNLTYFLGNDEEYGVLSSNAADALRAFIRDAAVAADEALQRAFHVQLEKIVVPALYTGARDFSATVRRECLRVFGFLLSHMPTWSGVSDLKALLIDTDEESSEPAFFFNILSPATSRQLEALQMLETANETSEFSSQNLYHFFIPILEHFVVGKADNSDDKGLGAQAAITIGALSASLEWKHFRVVLQRYISFVDSKPDLQKQVNRLLGKVADTLVSVSQSAYGEDAMQAEKADGSSVSKHLHQTLPLQEKLSTDMVNNYLPSLLKHLNHKDDSEVSHRVPVGVIIVKLLTILPEDVMSLKLAGVLTDICHILRSKNSESRDMARETLSSISTILGPSHFGFILKELSSALRRGYQLHVFSYTLHSILLQVIPEFEQGSLDYCLPAIVTVIIDDVFGVTGQEKDADGYTTQMKEVKSSKSQDSMELIAKTVSVSHLVDLVRPLQALLMQKVDLKLVRKIDVLLNRITTGLLQNPAAESRDTLIFCYEVIQDVYKAQKPEAEVRIDPRLKKYLYQKGVRKSERDAQTKHTYKLVKFALDILRSILKKHDSLRNEANLLGFIGIFGDAVVAGEEEVKIAAFKLLTTLVKVPFNSDAGLGLYKVATKEAIKSLSYSSTTSSDLSQSALKLVSVVLRDKREIKVNPSAVEMLLSKLKDDLTEPLYRHVTFNFLRSLLDSKIQTDVVYDTLDYVGTVMITNDDKDTRDLARGAFFQFLREYPQQKARWTQQLDFIVANLKYEREGGRLSVMEIIHLLLKKSLEEYVQEIVSTCFIPLVFVVANDDSEKCRLAAGELLKEIFRRADKQRQREFLDLLRSWLAQEDNDAVLGLGIQAFGFYFESREPSVKDNKEVKLVYGKIAEVIGAGDIKVADEGLVNNALGVAQTLVQHYPALLLSDGTQDFWADVRGCLAHPEASVKLSTVKLLSAYLADFAGQPAEAGNQLQGSHGLTLGPGDIEDLVSLALSTLRVQEIEDTLAAEITQVIIFLAPRLKLRRQEAPNAEALGDNDEADEEESRIDGEGKDLQYLFWKLSTILRQDVKRTSEGMTPKVVAMEVLETICRRVPESHIEPSLKTILYPLQSITDPNVSVPFSLDDGFKTKHEAVKNRAQILMESLQKKFGTATFTAQLLTIREEVKARRQARSTKRKIEAVAHPEKHIMDKRKKTDKKKEKKKVRGQEYKAYRQSFKQW</sequence>
<dbReference type="InterPro" id="IPR011989">
    <property type="entry name" value="ARM-like"/>
</dbReference>
<dbReference type="SUPFAM" id="SSF48371">
    <property type="entry name" value="ARM repeat"/>
    <property type="match status" value="2"/>
</dbReference>
<dbReference type="GO" id="GO:0030686">
    <property type="term" value="C:90S preribosome"/>
    <property type="evidence" value="ECO:0007669"/>
    <property type="project" value="TreeGrafter"/>
</dbReference>
<evidence type="ECO:0000259" key="3">
    <source>
        <dbReference type="Pfam" id="PF20416"/>
    </source>
</evidence>
<dbReference type="GO" id="GO:0032040">
    <property type="term" value="C:small-subunit processome"/>
    <property type="evidence" value="ECO:0007669"/>
    <property type="project" value="TreeGrafter"/>
</dbReference>
<feature type="domain" description="U3 small nucleolar RNA-associated protein 20" evidence="3">
    <location>
        <begin position="1722"/>
        <end position="1940"/>
    </location>
</feature>